<protein>
    <submittedName>
        <fullName evidence="1">Uncharacterized protein</fullName>
    </submittedName>
</protein>
<dbReference type="Proteomes" id="UP001596524">
    <property type="component" value="Unassembled WGS sequence"/>
</dbReference>
<comment type="caution">
    <text evidence="1">The sequence shown here is derived from an EMBL/GenBank/DDBJ whole genome shotgun (WGS) entry which is preliminary data.</text>
</comment>
<organism evidence="1 2">
    <name type="scientific">Nocardioides astragali</name>
    <dbReference type="NCBI Taxonomy" id="1776736"/>
    <lineage>
        <taxon>Bacteria</taxon>
        <taxon>Bacillati</taxon>
        <taxon>Actinomycetota</taxon>
        <taxon>Actinomycetes</taxon>
        <taxon>Propionibacteriales</taxon>
        <taxon>Nocardioidaceae</taxon>
        <taxon>Nocardioides</taxon>
    </lineage>
</organism>
<dbReference type="EMBL" id="JBHTCH010000004">
    <property type="protein sequence ID" value="MFC7359409.1"/>
    <property type="molecule type" value="Genomic_DNA"/>
</dbReference>
<evidence type="ECO:0000313" key="1">
    <source>
        <dbReference type="EMBL" id="MFC7359409.1"/>
    </source>
</evidence>
<reference evidence="2" key="1">
    <citation type="journal article" date="2019" name="Int. J. Syst. Evol. Microbiol.">
        <title>The Global Catalogue of Microorganisms (GCM) 10K type strain sequencing project: providing services to taxonomists for standard genome sequencing and annotation.</title>
        <authorList>
            <consortium name="The Broad Institute Genomics Platform"/>
            <consortium name="The Broad Institute Genome Sequencing Center for Infectious Disease"/>
            <person name="Wu L."/>
            <person name="Ma J."/>
        </authorList>
    </citation>
    <scope>NUCLEOTIDE SEQUENCE [LARGE SCALE GENOMIC DNA]</scope>
    <source>
        <strain evidence="2">FCH27</strain>
    </source>
</reference>
<sequence length="80" mass="8625">MTSSDAPDAAPSESQPPGGLVEVLTRWERSGGHWHVLSSRDDWIDIGLFSCDGLEQMSHVSGARTTVLHDYLADRDSSAG</sequence>
<evidence type="ECO:0000313" key="2">
    <source>
        <dbReference type="Proteomes" id="UP001596524"/>
    </source>
</evidence>
<proteinExistence type="predicted"/>
<keyword evidence="2" id="KW-1185">Reference proteome</keyword>
<dbReference type="RefSeq" id="WP_255889500.1">
    <property type="nucleotide sequence ID" value="NZ_JAFMZM010000002.1"/>
</dbReference>
<name>A0ABW2MYV3_9ACTN</name>
<gene>
    <name evidence="1" type="ORF">ACFQO6_03930</name>
</gene>
<accession>A0ABW2MYV3</accession>